<accession>A0AC35FXS0</accession>
<proteinExistence type="predicted"/>
<dbReference type="WBParaSite" id="PS1159_v2.g21489.t1">
    <property type="protein sequence ID" value="PS1159_v2.g21489.t1"/>
    <property type="gene ID" value="PS1159_v2.g21489"/>
</dbReference>
<protein>
    <submittedName>
        <fullName evidence="2">Thioredoxin domain-containing protein</fullName>
    </submittedName>
</protein>
<evidence type="ECO:0000313" key="2">
    <source>
        <dbReference type="WBParaSite" id="PS1159_v2.g21489.t1"/>
    </source>
</evidence>
<name>A0AC35FXS0_9BILA</name>
<reference evidence="2" key="1">
    <citation type="submission" date="2022-11" db="UniProtKB">
        <authorList>
            <consortium name="WormBaseParasite"/>
        </authorList>
    </citation>
    <scope>IDENTIFICATION</scope>
</reference>
<evidence type="ECO:0000313" key="1">
    <source>
        <dbReference type="Proteomes" id="UP000887580"/>
    </source>
</evidence>
<dbReference type="Proteomes" id="UP000887580">
    <property type="component" value="Unplaced"/>
</dbReference>
<organism evidence="1 2">
    <name type="scientific">Panagrolaimus sp. PS1159</name>
    <dbReference type="NCBI Taxonomy" id="55785"/>
    <lineage>
        <taxon>Eukaryota</taxon>
        <taxon>Metazoa</taxon>
        <taxon>Ecdysozoa</taxon>
        <taxon>Nematoda</taxon>
        <taxon>Chromadorea</taxon>
        <taxon>Rhabditida</taxon>
        <taxon>Tylenchina</taxon>
        <taxon>Panagrolaimomorpha</taxon>
        <taxon>Panagrolaimoidea</taxon>
        <taxon>Panagrolaimidae</taxon>
        <taxon>Panagrolaimus</taxon>
    </lineage>
</organism>
<sequence length="487" mass="55521">MKLAPIIGLFAILAFIEVIPAAKVPSNVLDLNDKFIDVMNEGFWFIKFYAPWCGHCKRLGPTWEHVGHALADMNSPVRIGKIDCTKFTAVANALRINAYPTIVFFRNGIRIPYEGDRKKEAILDFLIKSSGPVVASLDTAVKYSELKKTSDKDPFFVYIDSAEIDNSGDKLFKEYENVAEKLFTESRFFRSKSLTPFPSSVVLPHRPVIVVFKDGKHYIYDEKKNPDLSAWIESERWPLMTAVAPANIHALGKSNKKLVLIISDLLDRSNLSSPVGKYFKIAKEAANLCREDDDLHSKFQFGWLDGNEIANNIVMGEMPIPSMLVFNDSSYEYFMPSDAPEKTTPQSIITFLQTIASDTIEPMGGRTWPLRFRRMYYDITTNIYQMFQAQPVLTICLFGVPMVFIAVITYSICSADFTVDRDEIYPEEEDYSDSEMIQSNENEPAVKGDVRKRKQKRKHHESEKSLIDENDEDEDVDMNESDHEKAE</sequence>